<evidence type="ECO:0000313" key="6">
    <source>
        <dbReference type="RefSeq" id="XP_030384389.1"/>
    </source>
</evidence>
<accession>A0A6J2U7T6</accession>
<reference evidence="6" key="1">
    <citation type="submission" date="2025-08" db="UniProtKB">
        <authorList>
            <consortium name="RefSeq"/>
        </authorList>
    </citation>
    <scope>IDENTIFICATION</scope>
    <source>
        <strain evidence="6">11010-0011.00</strain>
        <tissue evidence="6">Whole body</tissue>
    </source>
</reference>
<dbReference type="PANTHER" id="PTHR31383:SF2">
    <property type="entry name" value="OXIDATIVE STRESS-RESPONSIVE SERINE-RICH PROTEIN 1"/>
    <property type="match status" value="1"/>
</dbReference>
<sequence>MSTEELPADLGRLKIAPTQTHFSLSDGSVPIVLNPFYTDHSTTITSGSNSAPTCESVRSARNRKTHRRFRRRSESFLDDCKQADEFEAHPPLPDSFEIISNLRCNSGVFKLPLKKPNSLNKKNLLRVPILRSLNDCAQPKCIVNNSRTDPRNFSYAHKKSLAAVSQSSKKMSVKGSGLCAFGDLICECTLLLDRNRNSKTRRHSPTNTTTFQPEEVIVSSDLLSNANIKPQSLMRCNTTCSQQASNTASANCDDVTIDELASYFDTMVHIPRKMSSMAEMMYI</sequence>
<evidence type="ECO:0000313" key="5">
    <source>
        <dbReference type="Proteomes" id="UP000504634"/>
    </source>
</evidence>
<proteinExistence type="predicted"/>
<evidence type="ECO:0000256" key="4">
    <source>
        <dbReference type="ARBA" id="ARBA00031405"/>
    </source>
</evidence>
<keyword evidence="2" id="KW-0597">Phosphoprotein</keyword>
<dbReference type="RefSeq" id="XP_030384389.1">
    <property type="nucleotide sequence ID" value="XM_030528529.1"/>
</dbReference>
<protein>
    <recommendedName>
        <fullName evidence="1">Oxidative stress-responsive serine-rich protein 1</fullName>
    </recommendedName>
    <alternativeName>
        <fullName evidence="4">Oxidative stress-responsive protein 1</fullName>
    </alternativeName>
    <alternativeName>
        <fullName evidence="3">Peroxide-inducible transcript 1 protein</fullName>
    </alternativeName>
</protein>
<keyword evidence="5" id="KW-1185">Reference proteome</keyword>
<dbReference type="AlphaFoldDB" id="A0A6J2U7T6"/>
<organism evidence="5 6">
    <name type="scientific">Drosophila lebanonensis</name>
    <name type="common">Fruit fly</name>
    <name type="synonym">Scaptodrosophila lebanonensis</name>
    <dbReference type="NCBI Taxonomy" id="7225"/>
    <lineage>
        <taxon>Eukaryota</taxon>
        <taxon>Metazoa</taxon>
        <taxon>Ecdysozoa</taxon>
        <taxon>Arthropoda</taxon>
        <taxon>Hexapoda</taxon>
        <taxon>Insecta</taxon>
        <taxon>Pterygota</taxon>
        <taxon>Neoptera</taxon>
        <taxon>Endopterygota</taxon>
        <taxon>Diptera</taxon>
        <taxon>Brachycera</taxon>
        <taxon>Muscomorpha</taxon>
        <taxon>Ephydroidea</taxon>
        <taxon>Drosophilidae</taxon>
        <taxon>Scaptodrosophila</taxon>
    </lineage>
</organism>
<dbReference type="GO" id="GO:0070301">
    <property type="term" value="P:cellular response to hydrogen peroxide"/>
    <property type="evidence" value="ECO:0007669"/>
    <property type="project" value="TreeGrafter"/>
</dbReference>
<dbReference type="OrthoDB" id="10045817at2759"/>
<evidence type="ECO:0000256" key="1">
    <source>
        <dbReference type="ARBA" id="ARBA00015005"/>
    </source>
</evidence>
<name>A0A6J2U7T6_DROLE</name>
<evidence type="ECO:0000256" key="3">
    <source>
        <dbReference type="ARBA" id="ARBA00029721"/>
    </source>
</evidence>
<evidence type="ECO:0000256" key="2">
    <source>
        <dbReference type="ARBA" id="ARBA00022553"/>
    </source>
</evidence>
<dbReference type="PANTHER" id="PTHR31383">
    <property type="entry name" value="OXIDATIVE STRESS-RESPONSE SERINE-RICH PROTEIN 1"/>
    <property type="match status" value="1"/>
</dbReference>
<dbReference type="Proteomes" id="UP000504634">
    <property type="component" value="Unplaced"/>
</dbReference>
<dbReference type="InterPro" id="IPR008494">
    <property type="entry name" value="DUF776"/>
</dbReference>
<gene>
    <name evidence="6" type="primary">LOC115631703</name>
</gene>
<dbReference type="GeneID" id="115631703"/>